<proteinExistence type="predicted"/>
<name>A0A9K3D7C9_9EUKA</name>
<organism evidence="1 2">
    <name type="scientific">Kipferlia bialata</name>
    <dbReference type="NCBI Taxonomy" id="797122"/>
    <lineage>
        <taxon>Eukaryota</taxon>
        <taxon>Metamonada</taxon>
        <taxon>Carpediemonas-like organisms</taxon>
        <taxon>Kipferlia</taxon>
    </lineage>
</organism>
<gene>
    <name evidence="1" type="ORF">KIPB_013374</name>
</gene>
<keyword evidence="2" id="KW-1185">Reference proteome</keyword>
<evidence type="ECO:0000313" key="1">
    <source>
        <dbReference type="EMBL" id="GIQ90543.1"/>
    </source>
</evidence>
<evidence type="ECO:0000313" key="2">
    <source>
        <dbReference type="Proteomes" id="UP000265618"/>
    </source>
</evidence>
<sequence length="71" mass="8206">MVNWAAIDDDDDSFDDDEYLNDATLDSVLNNRAKELQEEARIDKLKMERGHGTYIEVTEQNFLDTVIKSPQ</sequence>
<reference evidence="1 2" key="1">
    <citation type="journal article" date="2018" name="PLoS ONE">
        <title>The draft genome of Kipferlia bialata reveals reductive genome evolution in fornicate parasites.</title>
        <authorList>
            <person name="Tanifuji G."/>
            <person name="Takabayashi S."/>
            <person name="Kume K."/>
            <person name="Takagi M."/>
            <person name="Nakayama T."/>
            <person name="Kamikawa R."/>
            <person name="Inagaki Y."/>
            <person name="Hashimoto T."/>
        </authorList>
    </citation>
    <scope>NUCLEOTIDE SEQUENCE [LARGE SCALE GENOMIC DNA]</scope>
    <source>
        <strain evidence="1">NY0173</strain>
    </source>
</reference>
<dbReference type="Proteomes" id="UP000265618">
    <property type="component" value="Unassembled WGS sequence"/>
</dbReference>
<feature type="non-terminal residue" evidence="1">
    <location>
        <position position="1"/>
    </location>
</feature>
<comment type="caution">
    <text evidence="1">The sequence shown here is derived from an EMBL/GenBank/DDBJ whole genome shotgun (WGS) entry which is preliminary data.</text>
</comment>
<accession>A0A9K3D7C9</accession>
<protein>
    <submittedName>
        <fullName evidence="1">Uncharacterized protein</fullName>
    </submittedName>
</protein>
<dbReference type="AlphaFoldDB" id="A0A9K3D7C9"/>
<dbReference type="EMBL" id="BDIP01006312">
    <property type="protein sequence ID" value="GIQ90543.1"/>
    <property type="molecule type" value="Genomic_DNA"/>
</dbReference>